<feature type="compositionally biased region" description="Basic and acidic residues" evidence="1">
    <location>
        <begin position="287"/>
        <end position="313"/>
    </location>
</feature>
<reference evidence="3 4" key="1">
    <citation type="submission" date="2024-03" db="EMBL/GenBank/DDBJ databases">
        <title>The Acrasis kona genome and developmental transcriptomes reveal deep origins of eukaryotic multicellular pathways.</title>
        <authorList>
            <person name="Sheikh S."/>
            <person name="Fu C.-J."/>
            <person name="Brown M.W."/>
            <person name="Baldauf S.L."/>
        </authorList>
    </citation>
    <scope>NUCLEOTIDE SEQUENCE [LARGE SCALE GENOMIC DNA]</scope>
    <source>
        <strain evidence="3 4">ATCC MYA-3509</strain>
    </source>
</reference>
<gene>
    <name evidence="3" type="ORF">AKO1_011442</name>
</gene>
<evidence type="ECO:0000313" key="4">
    <source>
        <dbReference type="Proteomes" id="UP001431209"/>
    </source>
</evidence>
<dbReference type="InterPro" id="IPR021789">
    <property type="entry name" value="KHA_dom"/>
</dbReference>
<dbReference type="Proteomes" id="UP001431209">
    <property type="component" value="Unassembled WGS sequence"/>
</dbReference>
<keyword evidence="4" id="KW-1185">Reference proteome</keyword>
<name>A0AAW2Z3U2_9EUKA</name>
<evidence type="ECO:0000313" key="3">
    <source>
        <dbReference type="EMBL" id="KAL0483584.1"/>
    </source>
</evidence>
<feature type="region of interest" description="Disordered" evidence="1">
    <location>
        <begin position="274"/>
        <end position="336"/>
    </location>
</feature>
<organism evidence="3 4">
    <name type="scientific">Acrasis kona</name>
    <dbReference type="NCBI Taxonomy" id="1008807"/>
    <lineage>
        <taxon>Eukaryota</taxon>
        <taxon>Discoba</taxon>
        <taxon>Heterolobosea</taxon>
        <taxon>Tetramitia</taxon>
        <taxon>Eutetramitia</taxon>
        <taxon>Acrasidae</taxon>
        <taxon>Acrasis</taxon>
    </lineage>
</organism>
<evidence type="ECO:0000256" key="1">
    <source>
        <dbReference type="SAM" id="MobiDB-lite"/>
    </source>
</evidence>
<proteinExistence type="predicted"/>
<feature type="domain" description="KHA" evidence="2">
    <location>
        <begin position="488"/>
        <end position="540"/>
    </location>
</feature>
<comment type="caution">
    <text evidence="3">The sequence shown here is derived from an EMBL/GenBank/DDBJ whole genome shotgun (WGS) entry which is preliminary data.</text>
</comment>
<accession>A0AAW2Z3U2</accession>
<sequence length="643" mass="72271">MLDALKFVPFYHANEDGKSRIVSCKYVWEALNLFMGVHPGLFGTRIFKINQQACPVIDSAELLEQVTSARLIQKIDLVYKSGTHQSRGSLFPFLSNTFSDKIVVKGKYPVYLAPKVTNIGASLPAAVRLDEINNIATVKTKEFPKLINLSQGDCHLQMRDKSNSSDLYQCIKQEKVLEGYECKSGKQVITFGSLHEHLIKLNAPEGWKSIMIMVAMTLSNSLKEMCSKGGSMLFVEGTYYKANYNKQKVLLVAGAPNTRQESYDDVDEEITEQRIKRRKEHRSNKTKVHDDGEASEPNHDQDEGKKTKVEKASASKSRRTKKKKSNSDTKDDQSVTFLSLIQPNGDIVKLSPKTTKTRSATSLKVNERDYIAHGHVNLNGFDITTEDEPVMVIPKDSQIVVLGSLAIKEFLGEADYQDIESFGSVEQYDKKMGYIGDISQRTDFDFIINRSQSADRKRGRDEYGEPSEFESKRIKLDGSISGVTITIKNGEDDSVASELITLPKNFEDLRKLIQDRFGFTNPPVISNEKYALIRDINVISRDATILAFADEASRKKASKQPKGDQQTPEQKKAYEKMKNMKENELPSYLKGLYFKADDVDNLKGLSGLALNDASKGDIKELLGPVPTMNFTNKWKEVFGVKKE</sequence>
<dbReference type="AlphaFoldDB" id="A0AAW2Z3U2"/>
<dbReference type="Pfam" id="PF11834">
    <property type="entry name" value="KHA"/>
    <property type="match status" value="1"/>
</dbReference>
<dbReference type="EMBL" id="JAOPGA020000972">
    <property type="protein sequence ID" value="KAL0483584.1"/>
    <property type="molecule type" value="Genomic_DNA"/>
</dbReference>
<feature type="compositionally biased region" description="Basic residues" evidence="1">
    <location>
        <begin position="275"/>
        <end position="286"/>
    </location>
</feature>
<evidence type="ECO:0000259" key="2">
    <source>
        <dbReference type="Pfam" id="PF11834"/>
    </source>
</evidence>
<protein>
    <recommendedName>
        <fullName evidence="2">KHA domain-containing protein</fullName>
    </recommendedName>
</protein>